<evidence type="ECO:0000256" key="1">
    <source>
        <dbReference type="SAM" id="MobiDB-lite"/>
    </source>
</evidence>
<evidence type="ECO:0000313" key="3">
    <source>
        <dbReference type="Proteomes" id="UP000702209"/>
    </source>
</evidence>
<feature type="compositionally biased region" description="Low complexity" evidence="1">
    <location>
        <begin position="15"/>
        <end position="25"/>
    </location>
</feature>
<reference evidence="2 3" key="1">
    <citation type="submission" date="2020-10" db="EMBL/GenBank/DDBJ databases">
        <title>Identification of Nocardia species via Next-generation sequencing and recognition of intraspecies genetic diversity.</title>
        <authorList>
            <person name="Li P."/>
            <person name="Li P."/>
            <person name="Lu B."/>
        </authorList>
    </citation>
    <scope>NUCLEOTIDE SEQUENCE [LARGE SCALE GENOMIC DNA]</scope>
    <source>
        <strain evidence="2 3">BJ06-0157</strain>
    </source>
</reference>
<protein>
    <recommendedName>
        <fullName evidence="4">Scaffolding protein</fullName>
    </recommendedName>
</protein>
<name>A0ABS0CQH8_9NOCA</name>
<keyword evidence="3" id="KW-1185">Reference proteome</keyword>
<gene>
    <name evidence="2" type="ORF">IU459_10815</name>
</gene>
<organism evidence="2 3">
    <name type="scientific">Nocardia amamiensis</name>
    <dbReference type="NCBI Taxonomy" id="404578"/>
    <lineage>
        <taxon>Bacteria</taxon>
        <taxon>Bacillati</taxon>
        <taxon>Actinomycetota</taxon>
        <taxon>Actinomycetes</taxon>
        <taxon>Mycobacteriales</taxon>
        <taxon>Nocardiaceae</taxon>
        <taxon>Nocardia</taxon>
    </lineage>
</organism>
<evidence type="ECO:0000313" key="2">
    <source>
        <dbReference type="EMBL" id="MBF6298038.1"/>
    </source>
</evidence>
<proteinExistence type="predicted"/>
<dbReference type="RefSeq" id="WP_195129335.1">
    <property type="nucleotide sequence ID" value="NZ_JADLQX010000006.1"/>
</dbReference>
<feature type="region of interest" description="Disordered" evidence="1">
    <location>
        <begin position="117"/>
        <end position="140"/>
    </location>
</feature>
<evidence type="ECO:0008006" key="4">
    <source>
        <dbReference type="Google" id="ProtNLM"/>
    </source>
</evidence>
<accession>A0ABS0CQH8</accession>
<dbReference type="Proteomes" id="UP000702209">
    <property type="component" value="Unassembled WGS sequence"/>
</dbReference>
<feature type="region of interest" description="Disordered" evidence="1">
    <location>
        <begin position="1"/>
        <end position="55"/>
    </location>
</feature>
<comment type="caution">
    <text evidence="2">The sequence shown here is derived from an EMBL/GenBank/DDBJ whole genome shotgun (WGS) entry which is preliminary data.</text>
</comment>
<dbReference type="EMBL" id="JADLQX010000006">
    <property type="protein sequence ID" value="MBF6298038.1"/>
    <property type="molecule type" value="Genomic_DNA"/>
</dbReference>
<sequence>MTEPATTPEPVENVDAAPADPSGDAPETDAGGEQSGPNREAAKWRKQLRTVEAERDGLRERVTAFERAEVERLAADRLADPADLWTGGVDLESLRGKDGIDAAKVGKAVDAILRSHPHWQRAQKQRPAVGSLRSGATGASVDSLGTSWAEVFGASRERR</sequence>